<keyword evidence="2" id="KW-0238">DNA-binding</keyword>
<protein>
    <submittedName>
        <fullName evidence="5">Autoinducer binding domain-containing protein</fullName>
    </submittedName>
</protein>
<feature type="domain" description="Transcription factor LuxR-like autoinducer-binding" evidence="4">
    <location>
        <begin position="29"/>
        <end position="136"/>
    </location>
</feature>
<accession>A0A1I4JC81</accession>
<sequence length="162" mass="17283">MSNNDGALAQLETASKLAPAGFALAGHFTKMRPSFMLQCYPKDWTAFYAKNSLAMVDPAIAWGLANEGTFRWSDFDATSDPSGVASMAADHGLTYGIISSIVSDGTRSMASFARTDQEFEQSEIDVITAKLAAIHAITLAAKDLAAKEIETLASMGIAYTKM</sequence>
<dbReference type="InterPro" id="IPR036693">
    <property type="entry name" value="TF_LuxR_autoind-bd_dom_sf"/>
</dbReference>
<evidence type="ECO:0000313" key="5">
    <source>
        <dbReference type="EMBL" id="SFL64192.1"/>
    </source>
</evidence>
<evidence type="ECO:0000256" key="3">
    <source>
        <dbReference type="ARBA" id="ARBA00023163"/>
    </source>
</evidence>
<gene>
    <name evidence="5" type="ORF">SAMN04488004_13529</name>
</gene>
<evidence type="ECO:0000259" key="4">
    <source>
        <dbReference type="Pfam" id="PF03472"/>
    </source>
</evidence>
<organism evidence="5 6">
    <name type="scientific">Loktanella salsilacus</name>
    <dbReference type="NCBI Taxonomy" id="195913"/>
    <lineage>
        <taxon>Bacteria</taxon>
        <taxon>Pseudomonadati</taxon>
        <taxon>Pseudomonadota</taxon>
        <taxon>Alphaproteobacteria</taxon>
        <taxon>Rhodobacterales</taxon>
        <taxon>Roseobacteraceae</taxon>
        <taxon>Loktanella</taxon>
    </lineage>
</organism>
<proteinExistence type="predicted"/>
<dbReference type="STRING" id="195913.SAMN04488004_13529"/>
<dbReference type="OrthoDB" id="7826109at2"/>
<dbReference type="Gene3D" id="3.30.450.80">
    <property type="entry name" value="Transcription factor LuxR-like, autoinducer-binding domain"/>
    <property type="match status" value="1"/>
</dbReference>
<keyword evidence="1" id="KW-0805">Transcription regulation</keyword>
<keyword evidence="3" id="KW-0804">Transcription</keyword>
<dbReference type="RefSeq" id="WP_090191795.1">
    <property type="nucleotide sequence ID" value="NZ_CP072993.1"/>
</dbReference>
<dbReference type="GO" id="GO:0003677">
    <property type="term" value="F:DNA binding"/>
    <property type="evidence" value="ECO:0007669"/>
    <property type="project" value="UniProtKB-KW"/>
</dbReference>
<dbReference type="AlphaFoldDB" id="A0A1I4JC81"/>
<evidence type="ECO:0000256" key="2">
    <source>
        <dbReference type="ARBA" id="ARBA00023125"/>
    </source>
</evidence>
<name>A0A1I4JC81_9RHOB</name>
<dbReference type="Proteomes" id="UP000199550">
    <property type="component" value="Unassembled WGS sequence"/>
</dbReference>
<evidence type="ECO:0000256" key="1">
    <source>
        <dbReference type="ARBA" id="ARBA00023015"/>
    </source>
</evidence>
<dbReference type="InterPro" id="IPR005143">
    <property type="entry name" value="TF_LuxR_autoind-bd_dom"/>
</dbReference>
<reference evidence="5 6" key="1">
    <citation type="submission" date="2016-10" db="EMBL/GenBank/DDBJ databases">
        <authorList>
            <person name="de Groot N.N."/>
        </authorList>
    </citation>
    <scope>NUCLEOTIDE SEQUENCE [LARGE SCALE GENOMIC DNA]</scope>
    <source>
        <strain evidence="5 6">DSM 16199</strain>
    </source>
</reference>
<keyword evidence="6" id="KW-1185">Reference proteome</keyword>
<dbReference type="EMBL" id="FOTF01000035">
    <property type="protein sequence ID" value="SFL64192.1"/>
    <property type="molecule type" value="Genomic_DNA"/>
</dbReference>
<dbReference type="SUPFAM" id="SSF75516">
    <property type="entry name" value="Pheromone-binding domain of LuxR-like quorum-sensing transcription factors"/>
    <property type="match status" value="1"/>
</dbReference>
<evidence type="ECO:0000313" key="6">
    <source>
        <dbReference type="Proteomes" id="UP000199550"/>
    </source>
</evidence>
<dbReference type="Pfam" id="PF03472">
    <property type="entry name" value="Autoind_bind"/>
    <property type="match status" value="1"/>
</dbReference>